<accession>A0ABW5VEL6</accession>
<feature type="domain" description="Cupin type-2" evidence="1">
    <location>
        <begin position="36"/>
        <end position="104"/>
    </location>
</feature>
<dbReference type="InterPro" id="IPR014710">
    <property type="entry name" value="RmlC-like_jellyroll"/>
</dbReference>
<reference evidence="3" key="1">
    <citation type="journal article" date="2019" name="Int. J. Syst. Evol. Microbiol.">
        <title>The Global Catalogue of Microorganisms (GCM) 10K type strain sequencing project: providing services to taxonomists for standard genome sequencing and annotation.</title>
        <authorList>
            <consortium name="The Broad Institute Genomics Platform"/>
            <consortium name="The Broad Institute Genome Sequencing Center for Infectious Disease"/>
            <person name="Wu L."/>
            <person name="Ma J."/>
        </authorList>
    </citation>
    <scope>NUCLEOTIDE SEQUENCE [LARGE SCALE GENOMIC DNA]</scope>
    <source>
        <strain evidence="3">KCTC 52924</strain>
    </source>
</reference>
<dbReference type="PANTHER" id="PTHR36156">
    <property type="entry name" value="SLR2101 PROTEIN"/>
    <property type="match status" value="1"/>
</dbReference>
<gene>
    <name evidence="2" type="ORF">ACFS1K_02830</name>
</gene>
<dbReference type="SUPFAM" id="SSF51182">
    <property type="entry name" value="RmlC-like cupins"/>
    <property type="match status" value="1"/>
</dbReference>
<sequence length="130" mass="14296">MDKIETVTLIETTKSWNGKALPTYPEGKPKVTILKITIPPQSRLNIHKHPVINAGVLTKGELTVVDEENNTLQLKAGDALVELVNSCHFGVNNGDSPAEIIVFYAGTDELPITVEENKKYSDCYTAWKSS</sequence>
<dbReference type="Pfam" id="PF07883">
    <property type="entry name" value="Cupin_2"/>
    <property type="match status" value="1"/>
</dbReference>
<dbReference type="Gene3D" id="2.60.120.10">
    <property type="entry name" value="Jelly Rolls"/>
    <property type="match status" value="1"/>
</dbReference>
<comment type="caution">
    <text evidence="2">The sequence shown here is derived from an EMBL/GenBank/DDBJ whole genome shotgun (WGS) entry which is preliminary data.</text>
</comment>
<dbReference type="InterPro" id="IPR013096">
    <property type="entry name" value="Cupin_2"/>
</dbReference>
<dbReference type="RefSeq" id="WP_370671513.1">
    <property type="nucleotide sequence ID" value="NZ_CP166679.1"/>
</dbReference>
<evidence type="ECO:0000313" key="2">
    <source>
        <dbReference type="EMBL" id="MFD2788690.1"/>
    </source>
</evidence>
<evidence type="ECO:0000259" key="1">
    <source>
        <dbReference type="Pfam" id="PF07883"/>
    </source>
</evidence>
<name>A0ABW5VEL6_9FLAO</name>
<proteinExistence type="predicted"/>
<dbReference type="InterPro" id="IPR011051">
    <property type="entry name" value="RmlC_Cupin_sf"/>
</dbReference>
<dbReference type="EMBL" id="JBHUOK010000004">
    <property type="protein sequence ID" value="MFD2788690.1"/>
    <property type="molecule type" value="Genomic_DNA"/>
</dbReference>
<dbReference type="PANTHER" id="PTHR36156:SF2">
    <property type="entry name" value="CUPIN TYPE-2 DOMAIN-CONTAINING PROTEIN"/>
    <property type="match status" value="1"/>
</dbReference>
<organism evidence="2 3">
    <name type="scientific">Arenibacter antarcticus</name>
    <dbReference type="NCBI Taxonomy" id="2040469"/>
    <lineage>
        <taxon>Bacteria</taxon>
        <taxon>Pseudomonadati</taxon>
        <taxon>Bacteroidota</taxon>
        <taxon>Flavobacteriia</taxon>
        <taxon>Flavobacteriales</taxon>
        <taxon>Flavobacteriaceae</taxon>
        <taxon>Arenibacter</taxon>
    </lineage>
</organism>
<dbReference type="CDD" id="cd02236">
    <property type="entry name" value="cupin_CV2614-like"/>
    <property type="match status" value="1"/>
</dbReference>
<protein>
    <submittedName>
        <fullName evidence="2">Cupin domain-containing protein</fullName>
    </submittedName>
</protein>
<dbReference type="Proteomes" id="UP001597532">
    <property type="component" value="Unassembled WGS sequence"/>
</dbReference>
<keyword evidence="3" id="KW-1185">Reference proteome</keyword>
<dbReference type="InterPro" id="IPR047142">
    <property type="entry name" value="OryJ/VirC-like"/>
</dbReference>
<evidence type="ECO:0000313" key="3">
    <source>
        <dbReference type="Proteomes" id="UP001597532"/>
    </source>
</evidence>